<dbReference type="Pfam" id="PF01979">
    <property type="entry name" value="Amidohydro_1"/>
    <property type="match status" value="1"/>
</dbReference>
<feature type="domain" description="Amidohydrolase-related" evidence="2">
    <location>
        <begin position="305"/>
        <end position="409"/>
    </location>
</feature>
<dbReference type="SUPFAM" id="SSF51556">
    <property type="entry name" value="Metallo-dependent hydrolases"/>
    <property type="match status" value="1"/>
</dbReference>
<organism evidence="3 4">
    <name type="scientific">Phenylobacterium koreense</name>
    <dbReference type="NCBI Taxonomy" id="266125"/>
    <lineage>
        <taxon>Bacteria</taxon>
        <taxon>Pseudomonadati</taxon>
        <taxon>Pseudomonadota</taxon>
        <taxon>Alphaproteobacteria</taxon>
        <taxon>Caulobacterales</taxon>
        <taxon>Caulobacteraceae</taxon>
        <taxon>Phenylobacterium</taxon>
    </lineage>
</organism>
<evidence type="ECO:0000259" key="2">
    <source>
        <dbReference type="Pfam" id="PF01979"/>
    </source>
</evidence>
<dbReference type="InterPro" id="IPR006680">
    <property type="entry name" value="Amidohydro-rel"/>
</dbReference>
<dbReference type="RefSeq" id="WP_354297298.1">
    <property type="nucleotide sequence ID" value="NZ_JBEPLU010000001.1"/>
</dbReference>
<dbReference type="EMBL" id="JBEPLU010000001">
    <property type="protein sequence ID" value="MET3526107.1"/>
    <property type="molecule type" value="Genomic_DNA"/>
</dbReference>
<reference evidence="3 4" key="1">
    <citation type="submission" date="2024-06" db="EMBL/GenBank/DDBJ databases">
        <title>Genomic Encyclopedia of Type Strains, Phase IV (KMG-IV): sequencing the most valuable type-strain genomes for metagenomic binning, comparative biology and taxonomic classification.</title>
        <authorList>
            <person name="Goeker M."/>
        </authorList>
    </citation>
    <scope>NUCLEOTIDE SEQUENCE [LARGE SCALE GENOMIC DNA]</scope>
    <source>
        <strain evidence="3 4">DSM 17809</strain>
    </source>
</reference>
<dbReference type="Proteomes" id="UP001549110">
    <property type="component" value="Unassembled WGS sequence"/>
</dbReference>
<dbReference type="InterPro" id="IPR032466">
    <property type="entry name" value="Metal_Hydrolase"/>
</dbReference>
<protein>
    <submittedName>
        <fullName evidence="3">Imidazolonepropionase-like amidohydrolase</fullName>
    </submittedName>
</protein>
<comment type="caution">
    <text evidence="3">The sequence shown here is derived from an EMBL/GenBank/DDBJ whole genome shotgun (WGS) entry which is preliminary data.</text>
</comment>
<dbReference type="PANTHER" id="PTHR43135:SF3">
    <property type="entry name" value="ALPHA-D-RIBOSE 1-METHYLPHOSPHONATE 5-TRIPHOSPHATE DIPHOSPHATASE"/>
    <property type="match status" value="1"/>
</dbReference>
<proteinExistence type="predicted"/>
<accession>A0ABV2EGP0</accession>
<feature type="signal peptide" evidence="1">
    <location>
        <begin position="1"/>
        <end position="21"/>
    </location>
</feature>
<keyword evidence="1" id="KW-0732">Signal</keyword>
<dbReference type="Gene3D" id="2.30.40.10">
    <property type="entry name" value="Urease, subunit C, domain 1"/>
    <property type="match status" value="1"/>
</dbReference>
<dbReference type="InterPro" id="IPR011059">
    <property type="entry name" value="Metal-dep_hydrolase_composite"/>
</dbReference>
<dbReference type="SUPFAM" id="SSF51338">
    <property type="entry name" value="Composite domain of metallo-dependent hydrolases"/>
    <property type="match status" value="1"/>
</dbReference>
<dbReference type="Gene3D" id="3.20.20.140">
    <property type="entry name" value="Metal-dependent hydrolases"/>
    <property type="match status" value="1"/>
</dbReference>
<dbReference type="InterPro" id="IPR051781">
    <property type="entry name" value="Metallo-dep_Hydrolase"/>
</dbReference>
<feature type="chain" id="PRO_5046553939" evidence="1">
    <location>
        <begin position="22"/>
        <end position="448"/>
    </location>
</feature>
<sequence>MRKLAVSLAALAAAIAAPAFAQTVAITNARILTAGPAGEIAQGTVVVRDGKIVSVGAGAAPAGAQVIDAKGGVVTPGFVAPNALLGAVEVHAVGNDLTVVNPDIGAAFDVQYGLDPASTLIPVARMGGITRAIVTPISAGGGGASFHADDGEEVFTAGGTGGTEAAALFAGQAAVIHLGEGPDPLVKPKVGMVVPFGDGGASVAGGARGAQIVALKAAFRDVRDYMRNKAAYERAGVRDLALSKADLDALIPVVEGRMPIIARVHKASDIRAVLKLAREEKVKLILSGAEEGWMVAQEIAAAGVPVILDPLSDRPETFQVLGATMENAGKLAAAGVTVALEGTGGAHRIRELRYNAGNAVANGMPYQAALAAVTINPARIFGVADQVGSLEPGKDADLVVWTGDPFEPLSQPTAVLIRGQAQPLTSRQIELRDRYKDLSGPYPVAYPR</sequence>
<gene>
    <name evidence="3" type="ORF">ABID41_001202</name>
</gene>
<dbReference type="PANTHER" id="PTHR43135">
    <property type="entry name" value="ALPHA-D-RIBOSE 1-METHYLPHOSPHONATE 5-TRIPHOSPHATE DIPHOSPHATASE"/>
    <property type="match status" value="1"/>
</dbReference>
<keyword evidence="4" id="KW-1185">Reference proteome</keyword>
<evidence type="ECO:0000313" key="3">
    <source>
        <dbReference type="EMBL" id="MET3526107.1"/>
    </source>
</evidence>
<name>A0ABV2EGP0_9CAUL</name>
<evidence type="ECO:0000313" key="4">
    <source>
        <dbReference type="Proteomes" id="UP001549110"/>
    </source>
</evidence>
<evidence type="ECO:0000256" key="1">
    <source>
        <dbReference type="SAM" id="SignalP"/>
    </source>
</evidence>